<dbReference type="PANTHER" id="PTHR38825">
    <property type="entry name" value="LYSINE EXPORTER PROTEIN (LYSE/YGGA)"/>
    <property type="match status" value="1"/>
</dbReference>
<feature type="transmembrane region" description="Helical" evidence="6">
    <location>
        <begin position="6"/>
        <end position="31"/>
    </location>
</feature>
<dbReference type="OrthoDB" id="14103at2"/>
<comment type="subcellular location">
    <subcellularLocation>
        <location evidence="1">Cell membrane</location>
        <topology evidence="1">Multi-pass membrane protein</topology>
    </subcellularLocation>
</comment>
<evidence type="ECO:0000256" key="1">
    <source>
        <dbReference type="ARBA" id="ARBA00004651"/>
    </source>
</evidence>
<keyword evidence="5 6" id="KW-0472">Membrane</keyword>
<dbReference type="Pfam" id="PF01810">
    <property type="entry name" value="LysE"/>
    <property type="match status" value="1"/>
</dbReference>
<proteinExistence type="predicted"/>
<evidence type="ECO:0000256" key="4">
    <source>
        <dbReference type="ARBA" id="ARBA00022989"/>
    </source>
</evidence>
<evidence type="ECO:0000256" key="6">
    <source>
        <dbReference type="SAM" id="Phobius"/>
    </source>
</evidence>
<feature type="transmembrane region" description="Helical" evidence="6">
    <location>
        <begin position="179"/>
        <end position="199"/>
    </location>
</feature>
<dbReference type="eggNOG" id="COG1280">
    <property type="taxonomic scope" value="Bacteria"/>
</dbReference>
<accession>C6BUW6</accession>
<dbReference type="RefSeq" id="WP_012765629.1">
    <property type="nucleotide sequence ID" value="NC_012881.1"/>
</dbReference>
<dbReference type="PANTHER" id="PTHR38825:SF2">
    <property type="entry name" value="LYSINE TRANSPORTER LYSE"/>
    <property type="match status" value="1"/>
</dbReference>
<protein>
    <submittedName>
        <fullName evidence="7">Lysine exporter protein (LYSE/YGGA)</fullName>
    </submittedName>
</protein>
<dbReference type="EMBL" id="CP001649">
    <property type="protein sequence ID" value="ACS78103.1"/>
    <property type="molecule type" value="Genomic_DNA"/>
</dbReference>
<evidence type="ECO:0000313" key="7">
    <source>
        <dbReference type="EMBL" id="ACS78103.1"/>
    </source>
</evidence>
<dbReference type="KEGG" id="dsa:Desal_0031"/>
<reference evidence="7 8" key="1">
    <citation type="submission" date="2009-06" db="EMBL/GenBank/DDBJ databases">
        <title>Complete sequence of Desulfovibrio salexigens DSM 2638.</title>
        <authorList>
            <consortium name="US DOE Joint Genome Institute"/>
            <person name="Lucas S."/>
            <person name="Copeland A."/>
            <person name="Lapidus A."/>
            <person name="Glavina del Rio T."/>
            <person name="Tice H."/>
            <person name="Bruce D."/>
            <person name="Goodwin L."/>
            <person name="Pitluck S."/>
            <person name="Munk A.C."/>
            <person name="Brettin T."/>
            <person name="Detter J.C."/>
            <person name="Han C."/>
            <person name="Tapia R."/>
            <person name="Larimer F."/>
            <person name="Land M."/>
            <person name="Hauser L."/>
            <person name="Kyrpides N."/>
            <person name="Anderson I."/>
            <person name="Wall J.D."/>
            <person name="Arkin A.P."/>
            <person name="Dehal P."/>
            <person name="Chivian D."/>
            <person name="Giles B."/>
            <person name="Hazen T.C."/>
        </authorList>
    </citation>
    <scope>NUCLEOTIDE SEQUENCE [LARGE SCALE GENOMIC DNA]</scope>
    <source>
        <strain evidence="8">ATCC 14822 / DSM 2638 / NCIMB 8403 / VKM B-1763</strain>
    </source>
</reference>
<evidence type="ECO:0000256" key="5">
    <source>
        <dbReference type="ARBA" id="ARBA00023136"/>
    </source>
</evidence>
<dbReference type="Proteomes" id="UP000002601">
    <property type="component" value="Chromosome"/>
</dbReference>
<evidence type="ECO:0000313" key="8">
    <source>
        <dbReference type="Proteomes" id="UP000002601"/>
    </source>
</evidence>
<keyword evidence="2" id="KW-1003">Cell membrane</keyword>
<keyword evidence="4 6" id="KW-1133">Transmembrane helix</keyword>
<keyword evidence="3 6" id="KW-0812">Transmembrane</keyword>
<gene>
    <name evidence="7" type="ordered locus">Desal_0031</name>
</gene>
<evidence type="ECO:0000256" key="3">
    <source>
        <dbReference type="ARBA" id="ARBA00022692"/>
    </source>
</evidence>
<feature type="transmembrane region" description="Helical" evidence="6">
    <location>
        <begin position="121"/>
        <end position="139"/>
    </location>
</feature>
<sequence>MNADILGYFAAGAALGLGAGMTPGPLLTLVLSQAMAHGPKEGIKVAFAPLLTDLPILCISLLAMSWIKSHPAFMGIVLFAGAVVVTLFGIDCFRTKAITLPGVEINPGSLKKGMLTNYMNPHVYIFWATVGAPTILGAGENGLSGPILFLTGFFGCIVGVKIGIACLAGRFKSLLSSRAYLLIMRFLGLALFVFAAFLIRDGYYFITS</sequence>
<evidence type="ECO:0000256" key="2">
    <source>
        <dbReference type="ARBA" id="ARBA00022475"/>
    </source>
</evidence>
<keyword evidence="8" id="KW-1185">Reference proteome</keyword>
<name>C6BUW6_MARSD</name>
<dbReference type="HOGENOM" id="CLU_104651_1_0_7"/>
<dbReference type="GO" id="GO:0005886">
    <property type="term" value="C:plasma membrane"/>
    <property type="evidence" value="ECO:0007669"/>
    <property type="project" value="UniProtKB-SubCell"/>
</dbReference>
<feature type="transmembrane region" description="Helical" evidence="6">
    <location>
        <begin position="43"/>
        <end position="66"/>
    </location>
</feature>
<dbReference type="GO" id="GO:0006865">
    <property type="term" value="P:amino acid transport"/>
    <property type="evidence" value="ECO:0007669"/>
    <property type="project" value="InterPro"/>
</dbReference>
<dbReference type="InterPro" id="IPR001123">
    <property type="entry name" value="LeuE-type"/>
</dbReference>
<organism evidence="7 8">
    <name type="scientific">Maridesulfovibrio salexigens (strain ATCC 14822 / DSM 2638 / NCIMB 8403 / VKM B-1763)</name>
    <name type="common">Desulfovibrio salexigens</name>
    <dbReference type="NCBI Taxonomy" id="526222"/>
    <lineage>
        <taxon>Bacteria</taxon>
        <taxon>Pseudomonadati</taxon>
        <taxon>Thermodesulfobacteriota</taxon>
        <taxon>Desulfovibrionia</taxon>
        <taxon>Desulfovibrionales</taxon>
        <taxon>Desulfovibrionaceae</taxon>
        <taxon>Maridesulfovibrio</taxon>
    </lineage>
</organism>
<dbReference type="AlphaFoldDB" id="C6BUW6"/>
<feature type="transmembrane region" description="Helical" evidence="6">
    <location>
        <begin position="72"/>
        <end position="90"/>
    </location>
</feature>
<feature type="transmembrane region" description="Helical" evidence="6">
    <location>
        <begin position="145"/>
        <end position="167"/>
    </location>
</feature>